<dbReference type="Gene3D" id="3.70.10.10">
    <property type="match status" value="1"/>
</dbReference>
<dbReference type="PANTHER" id="PTHR30478">
    <property type="entry name" value="DNA POLYMERASE III SUBUNIT BETA"/>
    <property type="match status" value="1"/>
</dbReference>
<evidence type="ECO:0000256" key="2">
    <source>
        <dbReference type="ARBA" id="ARBA00010752"/>
    </source>
</evidence>
<comment type="subunit">
    <text evidence="9">Forms a ring-shaped head-to-tail homodimer around DNA.</text>
</comment>
<dbReference type="GO" id="GO:0008408">
    <property type="term" value="F:3'-5' exonuclease activity"/>
    <property type="evidence" value="ECO:0007669"/>
    <property type="project" value="InterPro"/>
</dbReference>
<evidence type="ECO:0000256" key="3">
    <source>
        <dbReference type="ARBA" id="ARBA00022490"/>
    </source>
</evidence>
<dbReference type="SUPFAM" id="SSF55979">
    <property type="entry name" value="DNA clamp"/>
    <property type="match status" value="3"/>
</dbReference>
<keyword evidence="4 9" id="KW-0808">Transferase</keyword>
<feature type="domain" description="DNA polymerase III beta sliding clamp C-terminal" evidence="12">
    <location>
        <begin position="247"/>
        <end position="367"/>
    </location>
</feature>
<dbReference type="GO" id="GO:0006271">
    <property type="term" value="P:DNA strand elongation involved in DNA replication"/>
    <property type="evidence" value="ECO:0007669"/>
    <property type="project" value="TreeGrafter"/>
</dbReference>
<evidence type="ECO:0000259" key="11">
    <source>
        <dbReference type="Pfam" id="PF02767"/>
    </source>
</evidence>
<protein>
    <recommendedName>
        <fullName evidence="9">Beta sliding clamp</fullName>
    </recommendedName>
</protein>
<feature type="domain" description="DNA polymerase III beta sliding clamp central" evidence="11">
    <location>
        <begin position="131"/>
        <end position="244"/>
    </location>
</feature>
<dbReference type="Pfam" id="PF02767">
    <property type="entry name" value="DNA_pol3_beta_2"/>
    <property type="match status" value="1"/>
</dbReference>
<evidence type="ECO:0000256" key="9">
    <source>
        <dbReference type="PIRNR" id="PIRNR000804"/>
    </source>
</evidence>
<comment type="caution">
    <text evidence="13">The sequence shown here is derived from an EMBL/GenBank/DDBJ whole genome shotgun (WGS) entry which is preliminary data.</text>
</comment>
<evidence type="ECO:0000256" key="7">
    <source>
        <dbReference type="ARBA" id="ARBA00022932"/>
    </source>
</evidence>
<dbReference type="GO" id="GO:0005737">
    <property type="term" value="C:cytoplasm"/>
    <property type="evidence" value="ECO:0007669"/>
    <property type="project" value="UniProtKB-SubCell"/>
</dbReference>
<dbReference type="EMBL" id="MFIV01000096">
    <property type="protein sequence ID" value="OGF98491.1"/>
    <property type="molecule type" value="Genomic_DNA"/>
</dbReference>
<dbReference type="CDD" id="cd00140">
    <property type="entry name" value="beta_clamp"/>
    <property type="match status" value="1"/>
</dbReference>
<gene>
    <name evidence="13" type="ORF">A2Z86_09900</name>
</gene>
<name>A0A1F5YF63_9BACT</name>
<dbReference type="NCBIfam" id="TIGR00663">
    <property type="entry name" value="dnan"/>
    <property type="match status" value="1"/>
</dbReference>
<sequence length="372" mass="41152">MKISVVKDNLLHAVSALSPIVPTKSTMPVLFNILLEAEPGENGGLRLIATDLDISLSYRIKATVQKIGSTTVSARKLGEILGALPNAPVTLEQVDEKLKIVCEKSSFILPTLPKSDYPLFPDKSFEGAFSIPNATLRKLVSSSSYAAGKDEDRPILKGILWEITHEESSMVCTNGHRLAKMACVEEMKVEAPVSVVVPPKALEMAEKLCSPEGSVEVVIDGHHLGLREGDTVIFSRLIEGTYPNYEQVIPFYNNRIAIIDTAKISEALRRMLILANTVTHRVRLYFSANQVDISVKTEDLGEGEENIEAEYKDEPLEIYFNGSYLVDVLKFMDSEQVKICMQTSESGILIVPAKESERQRYLNVIMPLKVAE</sequence>
<dbReference type="GO" id="GO:0003887">
    <property type="term" value="F:DNA-directed DNA polymerase activity"/>
    <property type="evidence" value="ECO:0007669"/>
    <property type="project" value="UniProtKB-UniRule"/>
</dbReference>
<keyword evidence="3 9" id="KW-0963">Cytoplasm</keyword>
<dbReference type="GO" id="GO:0009360">
    <property type="term" value="C:DNA polymerase III complex"/>
    <property type="evidence" value="ECO:0007669"/>
    <property type="project" value="InterPro"/>
</dbReference>
<comment type="function">
    <text evidence="9">Confers DNA tethering and processivity to DNA polymerases and other proteins. Acts as a clamp, forming a ring around DNA (a reaction catalyzed by the clamp-loading complex) which diffuses in an ATP-independent manner freely and bidirectionally along dsDNA. Initially characterized for its ability to contact the catalytic subunit of DNA polymerase III (Pol III), a complex, multichain enzyme responsible for most of the replicative synthesis in bacteria; Pol III exhibits 3'-5' exonuclease proofreading activity. The beta chain is required for initiation of replication as well as for processivity of DNA replication.</text>
</comment>
<keyword evidence="8" id="KW-0238">DNA-binding</keyword>
<organism evidence="13 14">
    <name type="scientific">Candidatus Glassbacteria bacterium GWA2_58_10</name>
    <dbReference type="NCBI Taxonomy" id="1817865"/>
    <lineage>
        <taxon>Bacteria</taxon>
        <taxon>Candidatus Glassiibacteriota</taxon>
    </lineage>
</organism>
<evidence type="ECO:0000256" key="1">
    <source>
        <dbReference type="ARBA" id="ARBA00004496"/>
    </source>
</evidence>
<dbReference type="InterPro" id="IPR022635">
    <property type="entry name" value="DNA_polIII_beta_C"/>
</dbReference>
<dbReference type="Pfam" id="PF00712">
    <property type="entry name" value="DNA_pol3_beta"/>
    <property type="match status" value="1"/>
</dbReference>
<evidence type="ECO:0000256" key="5">
    <source>
        <dbReference type="ARBA" id="ARBA00022695"/>
    </source>
</evidence>
<keyword evidence="5 9" id="KW-0548">Nucleotidyltransferase</keyword>
<dbReference type="Gene3D" id="3.10.150.10">
    <property type="entry name" value="DNA Polymerase III, subunit A, domain 2"/>
    <property type="match status" value="1"/>
</dbReference>
<dbReference type="PANTHER" id="PTHR30478:SF0">
    <property type="entry name" value="BETA SLIDING CLAMP"/>
    <property type="match status" value="1"/>
</dbReference>
<evidence type="ECO:0000256" key="8">
    <source>
        <dbReference type="ARBA" id="ARBA00023125"/>
    </source>
</evidence>
<evidence type="ECO:0000256" key="6">
    <source>
        <dbReference type="ARBA" id="ARBA00022705"/>
    </source>
</evidence>
<evidence type="ECO:0000313" key="13">
    <source>
        <dbReference type="EMBL" id="OGF98491.1"/>
    </source>
</evidence>
<comment type="similarity">
    <text evidence="2 9">Belongs to the beta sliding clamp family.</text>
</comment>
<accession>A0A1F5YF63</accession>
<keyword evidence="7 9" id="KW-0239">DNA-directed DNA polymerase</keyword>
<dbReference type="Pfam" id="PF02768">
    <property type="entry name" value="DNA_pol3_beta_3"/>
    <property type="match status" value="1"/>
</dbReference>
<comment type="subcellular location">
    <subcellularLocation>
        <location evidence="1 9">Cytoplasm</location>
    </subcellularLocation>
</comment>
<dbReference type="AlphaFoldDB" id="A0A1F5YF63"/>
<feature type="domain" description="DNA polymerase III beta sliding clamp N-terminal" evidence="10">
    <location>
        <begin position="1"/>
        <end position="120"/>
    </location>
</feature>
<evidence type="ECO:0000313" key="14">
    <source>
        <dbReference type="Proteomes" id="UP000176992"/>
    </source>
</evidence>
<dbReference type="GO" id="GO:0003677">
    <property type="term" value="F:DNA binding"/>
    <property type="evidence" value="ECO:0007669"/>
    <property type="project" value="UniProtKB-UniRule"/>
</dbReference>
<evidence type="ECO:0000259" key="10">
    <source>
        <dbReference type="Pfam" id="PF00712"/>
    </source>
</evidence>
<dbReference type="InterPro" id="IPR001001">
    <property type="entry name" value="DNA_polIII_beta"/>
</dbReference>
<reference evidence="13 14" key="1">
    <citation type="journal article" date="2016" name="Nat. Commun.">
        <title>Thousands of microbial genomes shed light on interconnected biogeochemical processes in an aquifer system.</title>
        <authorList>
            <person name="Anantharaman K."/>
            <person name="Brown C.T."/>
            <person name="Hug L.A."/>
            <person name="Sharon I."/>
            <person name="Castelle C.J."/>
            <person name="Probst A.J."/>
            <person name="Thomas B.C."/>
            <person name="Singh A."/>
            <person name="Wilkins M.J."/>
            <person name="Karaoz U."/>
            <person name="Brodie E.L."/>
            <person name="Williams K.H."/>
            <person name="Hubbard S.S."/>
            <person name="Banfield J.F."/>
        </authorList>
    </citation>
    <scope>NUCLEOTIDE SEQUENCE [LARGE SCALE GENOMIC DNA]</scope>
</reference>
<keyword evidence="6 9" id="KW-0235">DNA replication</keyword>
<evidence type="ECO:0000256" key="4">
    <source>
        <dbReference type="ARBA" id="ARBA00022679"/>
    </source>
</evidence>
<proteinExistence type="inferred from homology"/>
<dbReference type="SMART" id="SM00480">
    <property type="entry name" value="POL3Bc"/>
    <property type="match status" value="1"/>
</dbReference>
<dbReference type="Proteomes" id="UP000176992">
    <property type="component" value="Unassembled WGS sequence"/>
</dbReference>
<evidence type="ECO:0000259" key="12">
    <source>
        <dbReference type="Pfam" id="PF02768"/>
    </source>
</evidence>
<dbReference type="InterPro" id="IPR022637">
    <property type="entry name" value="DNA_polIII_beta_cen"/>
</dbReference>
<dbReference type="InterPro" id="IPR046938">
    <property type="entry name" value="DNA_clamp_sf"/>
</dbReference>
<dbReference type="InterPro" id="IPR022634">
    <property type="entry name" value="DNA_polIII_beta_N"/>
</dbReference>
<dbReference type="PIRSF" id="PIRSF000804">
    <property type="entry name" value="DNA_pol_III_b"/>
    <property type="match status" value="1"/>
</dbReference>